<name>A0A2U2BQC6_ALCFA</name>
<dbReference type="PIRSF" id="PIRSF017082">
    <property type="entry name" value="YflP"/>
    <property type="match status" value="1"/>
</dbReference>
<keyword evidence="6" id="KW-1185">Reference proteome</keyword>
<evidence type="ECO:0000313" key="6">
    <source>
        <dbReference type="Proteomes" id="UP001211866"/>
    </source>
</evidence>
<dbReference type="RefSeq" id="WP_045931380.1">
    <property type="nucleotide sequence ID" value="NZ_CAXOJJ010000007.1"/>
</dbReference>
<organism evidence="3 5">
    <name type="scientific">Alcaligenes faecalis</name>
    <dbReference type="NCBI Taxonomy" id="511"/>
    <lineage>
        <taxon>Bacteria</taxon>
        <taxon>Pseudomonadati</taxon>
        <taxon>Pseudomonadota</taxon>
        <taxon>Betaproteobacteria</taxon>
        <taxon>Burkholderiales</taxon>
        <taxon>Alcaligenaceae</taxon>
        <taxon>Alcaligenes</taxon>
    </lineage>
</organism>
<dbReference type="STRING" id="511.UZ73_18400"/>
<dbReference type="GeneID" id="29370086"/>
<dbReference type="PANTHER" id="PTHR42928:SF5">
    <property type="entry name" value="BLR1237 PROTEIN"/>
    <property type="match status" value="1"/>
</dbReference>
<evidence type="ECO:0000256" key="2">
    <source>
        <dbReference type="SAM" id="SignalP"/>
    </source>
</evidence>
<evidence type="ECO:0000313" key="3">
    <source>
        <dbReference type="EMBL" id="PWE16205.1"/>
    </source>
</evidence>
<reference evidence="3 5" key="2">
    <citation type="submission" date="2018-05" db="EMBL/GenBank/DDBJ databases">
        <authorList>
            <person name="Lanie J.A."/>
            <person name="Ng W.-L."/>
            <person name="Kazmierczak K.M."/>
            <person name="Andrzejewski T.M."/>
            <person name="Davidsen T.M."/>
            <person name="Wayne K.J."/>
            <person name="Tettelin H."/>
            <person name="Glass J.I."/>
            <person name="Rusch D."/>
            <person name="Podicherti R."/>
            <person name="Tsui H.-C.T."/>
            <person name="Winkler M.E."/>
        </authorList>
    </citation>
    <scope>NUCLEOTIDE SEQUENCE [LARGE SCALE GENOMIC DNA]</scope>
    <source>
        <strain evidence="3 5">YBY</strain>
    </source>
</reference>
<dbReference type="SUPFAM" id="SSF53850">
    <property type="entry name" value="Periplasmic binding protein-like II"/>
    <property type="match status" value="1"/>
</dbReference>
<dbReference type="EMBL" id="QEXO01000001">
    <property type="protein sequence ID" value="PWE16205.1"/>
    <property type="molecule type" value="Genomic_DNA"/>
</dbReference>
<evidence type="ECO:0000313" key="4">
    <source>
        <dbReference type="EMBL" id="WBM40177.1"/>
    </source>
</evidence>
<dbReference type="Proteomes" id="UP001211866">
    <property type="component" value="Chromosome"/>
</dbReference>
<proteinExistence type="inferred from homology"/>
<dbReference type="Gene3D" id="3.40.190.150">
    <property type="entry name" value="Bordetella uptake gene, domain 1"/>
    <property type="match status" value="1"/>
</dbReference>
<feature type="chain" id="PRO_5015663157" evidence="2">
    <location>
        <begin position="29"/>
        <end position="329"/>
    </location>
</feature>
<reference evidence="3 5" key="1">
    <citation type="submission" date="2018-05" db="EMBL/GenBank/DDBJ databases">
        <title>Genome Sequence of an Efficient Indole-Degrading Bacterium, Alcaligenes sp.YBY.</title>
        <authorList>
            <person name="Yang B."/>
        </authorList>
    </citation>
    <scope>NUCLEOTIDE SEQUENCE [LARGE SCALE GENOMIC DNA]</scope>
    <source>
        <strain evidence="3 5">YBY</strain>
    </source>
</reference>
<accession>A0A2U2BQC6</accession>
<keyword evidence="2" id="KW-0732">Signal</keyword>
<dbReference type="KEGG" id="afa:UZ73_18400"/>
<dbReference type="PANTHER" id="PTHR42928">
    <property type="entry name" value="TRICARBOXYLATE-BINDING PROTEIN"/>
    <property type="match status" value="1"/>
</dbReference>
<dbReference type="InterPro" id="IPR042100">
    <property type="entry name" value="Bug_dom1"/>
</dbReference>
<dbReference type="EMBL" id="CP096916">
    <property type="protein sequence ID" value="WBM40177.1"/>
    <property type="molecule type" value="Genomic_DNA"/>
</dbReference>
<sequence>MSFSFSKRSLVLGILGACSLLQASVSHADTYPSRPLTLVVGYPAGGSVDLTARLLAEELSSRLGQSVVVENAGGAGGTIGAQRVQRAAADGYTLLLGSTNEMIIAGMINKAVRYDGQKDFTPVGMIASQPLLLAASKESGIRSAADYAQKLRAAEPEAFSFGSSGVGTTLHLAGEMVNASTGTTAMHVPYRGVPPLVSDLMSGQLDTAYLVLSSGLSQARAGAIVPLGITETKASPAAPEIPPLADTPGFEKVDINVWFGLYGPKDLPESVTNTLRQALDSSLQSATLQEKMQSNGATLYAPGMNAAEFQAKEVDKYARLVELAKLQAE</sequence>
<feature type="signal peptide" evidence="2">
    <location>
        <begin position="1"/>
        <end position="28"/>
    </location>
</feature>
<dbReference type="Gene3D" id="3.40.190.10">
    <property type="entry name" value="Periplasmic binding protein-like II"/>
    <property type="match status" value="1"/>
</dbReference>
<comment type="similarity">
    <text evidence="1">Belongs to the UPF0065 (bug) family.</text>
</comment>
<protein>
    <submittedName>
        <fullName evidence="3">Tripartite tricarboxylate transporter substrate binding protein</fullName>
    </submittedName>
</protein>
<reference evidence="4 6" key="3">
    <citation type="submission" date="2022-05" db="EMBL/GenBank/DDBJ databases">
        <title>Complete sequence of strain NY11312.</title>
        <authorList>
            <person name="Zhou D."/>
        </authorList>
    </citation>
    <scope>NUCLEOTIDE SEQUENCE [LARGE SCALE GENOMIC DNA]</scope>
    <source>
        <strain evidence="4 6">NY11312</strain>
    </source>
</reference>
<dbReference type="CDD" id="cd07012">
    <property type="entry name" value="PBP2_Bug_TTT"/>
    <property type="match status" value="1"/>
</dbReference>
<dbReference type="Proteomes" id="UP000245216">
    <property type="component" value="Unassembled WGS sequence"/>
</dbReference>
<gene>
    <name evidence="3" type="ORF">DF183_05650</name>
    <name evidence="4" type="ORF">M2J83_10285</name>
</gene>
<evidence type="ECO:0000256" key="1">
    <source>
        <dbReference type="ARBA" id="ARBA00006987"/>
    </source>
</evidence>
<dbReference type="InterPro" id="IPR005064">
    <property type="entry name" value="BUG"/>
</dbReference>
<dbReference type="AlphaFoldDB" id="A0A2U2BQC6"/>
<evidence type="ECO:0000313" key="5">
    <source>
        <dbReference type="Proteomes" id="UP000245216"/>
    </source>
</evidence>
<dbReference type="Pfam" id="PF03401">
    <property type="entry name" value="TctC"/>
    <property type="match status" value="1"/>
</dbReference>